<reference evidence="1" key="1">
    <citation type="submission" date="2014-09" db="EMBL/GenBank/DDBJ databases">
        <authorList>
            <person name="Magalhaes I.L.F."/>
            <person name="Oliveira U."/>
            <person name="Santos F.R."/>
            <person name="Vidigal T.H.D.A."/>
            <person name="Brescovit A.D."/>
            <person name="Santos A.J."/>
        </authorList>
    </citation>
    <scope>NUCLEOTIDE SEQUENCE</scope>
    <source>
        <tissue evidence="1">Shoot tissue taken approximately 20 cm above the soil surface</tissue>
    </source>
</reference>
<accession>A0A0A9H7C1</accession>
<name>A0A0A9H7C1_ARUDO</name>
<protein>
    <submittedName>
        <fullName evidence="1">Uncharacterized protein</fullName>
    </submittedName>
</protein>
<reference evidence="1" key="2">
    <citation type="journal article" date="2015" name="Data Brief">
        <title>Shoot transcriptome of the giant reed, Arundo donax.</title>
        <authorList>
            <person name="Barrero R.A."/>
            <person name="Guerrero F.D."/>
            <person name="Moolhuijzen P."/>
            <person name="Goolsby J.A."/>
            <person name="Tidwell J."/>
            <person name="Bellgard S.E."/>
            <person name="Bellgard M.I."/>
        </authorList>
    </citation>
    <scope>NUCLEOTIDE SEQUENCE</scope>
    <source>
        <tissue evidence="1">Shoot tissue taken approximately 20 cm above the soil surface</tissue>
    </source>
</reference>
<organism evidence="1">
    <name type="scientific">Arundo donax</name>
    <name type="common">Giant reed</name>
    <name type="synonym">Donax arundinaceus</name>
    <dbReference type="NCBI Taxonomy" id="35708"/>
    <lineage>
        <taxon>Eukaryota</taxon>
        <taxon>Viridiplantae</taxon>
        <taxon>Streptophyta</taxon>
        <taxon>Embryophyta</taxon>
        <taxon>Tracheophyta</taxon>
        <taxon>Spermatophyta</taxon>
        <taxon>Magnoliopsida</taxon>
        <taxon>Liliopsida</taxon>
        <taxon>Poales</taxon>
        <taxon>Poaceae</taxon>
        <taxon>PACMAD clade</taxon>
        <taxon>Arundinoideae</taxon>
        <taxon>Arundineae</taxon>
        <taxon>Arundo</taxon>
    </lineage>
</organism>
<sequence length="21" mass="2575">MKFEIFNTVQARYLFLQTIPD</sequence>
<proteinExistence type="predicted"/>
<dbReference type="AlphaFoldDB" id="A0A0A9H7C1"/>
<evidence type="ECO:0000313" key="1">
    <source>
        <dbReference type="EMBL" id="JAE28813.1"/>
    </source>
</evidence>
<dbReference type="EMBL" id="GBRH01169083">
    <property type="protein sequence ID" value="JAE28813.1"/>
    <property type="molecule type" value="Transcribed_RNA"/>
</dbReference>